<dbReference type="InterPro" id="IPR001387">
    <property type="entry name" value="Cro/C1-type_HTH"/>
</dbReference>
<proteinExistence type="predicted"/>
<dbReference type="InterPro" id="IPR010982">
    <property type="entry name" value="Lambda_DNA-bd_dom_sf"/>
</dbReference>
<evidence type="ECO:0000313" key="2">
    <source>
        <dbReference type="EMBL" id="QHT21008.1"/>
    </source>
</evidence>
<dbReference type="GO" id="GO:0003677">
    <property type="term" value="F:DNA binding"/>
    <property type="evidence" value="ECO:0007669"/>
    <property type="project" value="InterPro"/>
</dbReference>
<sequence length="109" mass="12394">MIQHQDWNSVRFTSNIQPNNAKKVTFKKQHVPETIVNDAPKQLGQLISQARLTQLKNQKQFAALIGVSPIMLARWEANKEAPNNAQIACIEKLTKVKLPRCQKTVVHEL</sequence>
<dbReference type="SUPFAM" id="SSF47413">
    <property type="entry name" value="lambda repressor-like DNA-binding domains"/>
    <property type="match status" value="1"/>
</dbReference>
<accession>A0A6C0DWZ8</accession>
<dbReference type="AlphaFoldDB" id="A0A6C0DWZ8"/>
<evidence type="ECO:0000259" key="1">
    <source>
        <dbReference type="PROSITE" id="PS50943"/>
    </source>
</evidence>
<reference evidence="2" key="1">
    <citation type="journal article" date="2020" name="Nature">
        <title>Giant virus diversity and host interactions through global metagenomics.</title>
        <authorList>
            <person name="Schulz F."/>
            <person name="Roux S."/>
            <person name="Paez-Espino D."/>
            <person name="Jungbluth S."/>
            <person name="Walsh D.A."/>
            <person name="Denef V.J."/>
            <person name="McMahon K.D."/>
            <person name="Konstantinidis K.T."/>
            <person name="Eloe-Fadrosh E.A."/>
            <person name="Kyrpides N.C."/>
            <person name="Woyke T."/>
        </authorList>
    </citation>
    <scope>NUCLEOTIDE SEQUENCE</scope>
    <source>
        <strain evidence="2">GVMAG-M-3300023174-75</strain>
    </source>
</reference>
<dbReference type="CDD" id="cd00093">
    <property type="entry name" value="HTH_XRE"/>
    <property type="match status" value="1"/>
</dbReference>
<feature type="domain" description="HTH cro/C1-type" evidence="1">
    <location>
        <begin position="58"/>
        <end position="101"/>
    </location>
</feature>
<dbReference type="PROSITE" id="PS50943">
    <property type="entry name" value="HTH_CROC1"/>
    <property type="match status" value="1"/>
</dbReference>
<name>A0A6C0DWZ8_9ZZZZ</name>
<dbReference type="Pfam" id="PF01381">
    <property type="entry name" value="HTH_3"/>
    <property type="match status" value="1"/>
</dbReference>
<protein>
    <recommendedName>
        <fullName evidence="1">HTH cro/C1-type domain-containing protein</fullName>
    </recommendedName>
</protein>
<dbReference type="EMBL" id="MN739684">
    <property type="protein sequence ID" value="QHT21008.1"/>
    <property type="molecule type" value="Genomic_DNA"/>
</dbReference>
<organism evidence="2">
    <name type="scientific">viral metagenome</name>
    <dbReference type="NCBI Taxonomy" id="1070528"/>
    <lineage>
        <taxon>unclassified sequences</taxon>
        <taxon>metagenomes</taxon>
        <taxon>organismal metagenomes</taxon>
    </lineage>
</organism>
<dbReference type="Gene3D" id="1.10.260.40">
    <property type="entry name" value="lambda repressor-like DNA-binding domains"/>
    <property type="match status" value="1"/>
</dbReference>